<dbReference type="AlphaFoldDB" id="R4VF58"/>
<evidence type="ECO:0000256" key="2">
    <source>
        <dbReference type="SAM" id="SignalP"/>
    </source>
</evidence>
<accession>R4VF58</accession>
<feature type="region of interest" description="Disordered" evidence="1">
    <location>
        <begin position="31"/>
        <end position="96"/>
    </location>
</feature>
<feature type="compositionally biased region" description="Low complexity" evidence="1">
    <location>
        <begin position="37"/>
        <end position="50"/>
    </location>
</feature>
<dbReference type="eggNOG" id="COG2931">
    <property type="taxonomic scope" value="Bacteria"/>
</dbReference>
<name>R4VF58_9GAMM</name>
<dbReference type="OrthoDB" id="6089850at2"/>
<gene>
    <name evidence="3" type="ORF">SPISAL_03985</name>
</gene>
<sequence length="391" mass="42213">MNRLAQLLAVVPLVTACVSFAGGNIEDIEDALESSEAQSDADSGSTASASPEPQGETRRDGASSESGSRTGLRARESEDAEPSQAPTDTDAEGPQEDVPLIIDLSGLTDADGIGDLSLQWEEYDDNRGRWTNIEGARSNGFTPRQRHVGNQLRVSIEYKDGLGNLESVLTEPTPPVRNVNDAPTGELEVLGIQREYETLKADTSDIRDEDGLGSLEYSWEISADGERWARHRADEWRDDSVTLSQREVGQYLRAVIEYTDGYGAEERVNSAATDPIENVNDSVQGDLVVTGEALVGKSLRADPSGLSDRDGIANITLVWESSADGQMWQRLDESPDGRLEMTSDIRGLQVRAVATVVDRFGNEGTVMSSKQGPVDALNSEPSGTIKILSVD</sequence>
<feature type="signal peptide" evidence="2">
    <location>
        <begin position="1"/>
        <end position="21"/>
    </location>
</feature>
<dbReference type="PROSITE" id="PS51257">
    <property type="entry name" value="PROKAR_LIPOPROTEIN"/>
    <property type="match status" value="1"/>
</dbReference>
<dbReference type="HOGENOM" id="CLU_059385_0_0_6"/>
<dbReference type="KEGG" id="ssal:SPISAL_03985"/>
<feature type="chain" id="PRO_5004380378" evidence="2">
    <location>
        <begin position="22"/>
        <end position="391"/>
    </location>
</feature>
<keyword evidence="2" id="KW-0732">Signal</keyword>
<evidence type="ECO:0000256" key="1">
    <source>
        <dbReference type="SAM" id="MobiDB-lite"/>
    </source>
</evidence>
<evidence type="ECO:0000313" key="3">
    <source>
        <dbReference type="EMBL" id="AGM40891.1"/>
    </source>
</evidence>
<evidence type="ECO:0000313" key="4">
    <source>
        <dbReference type="Proteomes" id="UP000017881"/>
    </source>
</evidence>
<keyword evidence="4" id="KW-1185">Reference proteome</keyword>
<dbReference type="RefSeq" id="WP_016353198.1">
    <property type="nucleotide sequence ID" value="NC_021291.1"/>
</dbReference>
<dbReference type="Gene3D" id="2.60.40.2700">
    <property type="match status" value="1"/>
</dbReference>
<dbReference type="EMBL" id="CP005963">
    <property type="protein sequence ID" value="AGM40891.1"/>
    <property type="molecule type" value="Genomic_DNA"/>
</dbReference>
<dbReference type="Proteomes" id="UP000017881">
    <property type="component" value="Chromosome"/>
</dbReference>
<organism evidence="3 4">
    <name type="scientific">Spiribacter salinus M19-40</name>
    <dbReference type="NCBI Taxonomy" id="1260251"/>
    <lineage>
        <taxon>Bacteria</taxon>
        <taxon>Pseudomonadati</taxon>
        <taxon>Pseudomonadota</taxon>
        <taxon>Gammaproteobacteria</taxon>
        <taxon>Chromatiales</taxon>
        <taxon>Ectothiorhodospiraceae</taxon>
        <taxon>Spiribacter</taxon>
    </lineage>
</organism>
<reference evidence="3 4" key="1">
    <citation type="journal article" date="2013" name="Genome Announc.">
        <title>Draft Genome of Spiribacter salinus M19-40, an Abundant Gammaproteobacterium in Aquatic Hypersaline Environments.</title>
        <authorList>
            <person name="Leon M.J."/>
            <person name="Ghai R."/>
            <person name="Fernandez A.B."/>
            <person name="Sanchez-Porro C."/>
            <person name="Rodriguez-Valera F."/>
            <person name="Ventosa A."/>
        </authorList>
    </citation>
    <scope>NUCLEOTIDE SEQUENCE [LARGE SCALE GENOMIC DNA]</scope>
    <source>
        <strain evidence="3">M19-40</strain>
    </source>
</reference>
<proteinExistence type="predicted"/>
<protein>
    <submittedName>
        <fullName evidence="3">Uncharacterized protein</fullName>
    </submittedName>
</protein>